<reference evidence="1 2" key="1">
    <citation type="submission" date="2020-02" db="EMBL/GenBank/DDBJ databases">
        <title>Full genome sequence of Nocardioides sp. R-3366.</title>
        <authorList>
            <person name="Im W.-T."/>
        </authorList>
    </citation>
    <scope>NUCLEOTIDE SEQUENCE [LARGE SCALE GENOMIC DNA]</scope>
    <source>
        <strain evidence="1 2">R-3366</strain>
    </source>
</reference>
<dbReference type="KEGG" id="nano:G5V58_01040"/>
<dbReference type="Pfam" id="PF06013">
    <property type="entry name" value="WXG100"/>
    <property type="match status" value="1"/>
</dbReference>
<evidence type="ECO:0008006" key="3">
    <source>
        <dbReference type="Google" id="ProtNLM"/>
    </source>
</evidence>
<keyword evidence="2" id="KW-1185">Reference proteome</keyword>
<dbReference type="Proteomes" id="UP000502996">
    <property type="component" value="Chromosome"/>
</dbReference>
<name>A0A6G6W8J6_9ACTN</name>
<dbReference type="EMBL" id="CP049257">
    <property type="protein sequence ID" value="QIG41542.1"/>
    <property type="molecule type" value="Genomic_DNA"/>
</dbReference>
<dbReference type="Gene3D" id="1.10.287.1060">
    <property type="entry name" value="ESAT-6-like"/>
    <property type="match status" value="1"/>
</dbReference>
<dbReference type="InterPro" id="IPR036689">
    <property type="entry name" value="ESAT-6-like_sf"/>
</dbReference>
<sequence length="97" mass="9867">MTIEFSRPEFHACVADVRRAGSDLSGARARAAGEVDALLDSWHGAAASAFADAWEDWLDSSARVASSLTGLAEGLSLFLSDAGAVDGAVSASLGALL</sequence>
<protein>
    <recommendedName>
        <fullName evidence="3">WXG100 family type VII secretion target</fullName>
    </recommendedName>
</protein>
<organism evidence="1 2">
    <name type="scientific">Nocardioides anomalus</name>
    <dbReference type="NCBI Taxonomy" id="2712223"/>
    <lineage>
        <taxon>Bacteria</taxon>
        <taxon>Bacillati</taxon>
        <taxon>Actinomycetota</taxon>
        <taxon>Actinomycetes</taxon>
        <taxon>Propionibacteriales</taxon>
        <taxon>Nocardioidaceae</taxon>
        <taxon>Nocardioides</taxon>
    </lineage>
</organism>
<dbReference type="AlphaFoldDB" id="A0A6G6W8J6"/>
<gene>
    <name evidence="1" type="ORF">G5V58_01040</name>
</gene>
<dbReference type="SUPFAM" id="SSF140453">
    <property type="entry name" value="EsxAB dimer-like"/>
    <property type="match status" value="1"/>
</dbReference>
<dbReference type="InterPro" id="IPR010310">
    <property type="entry name" value="T7SS_ESAT-6-like"/>
</dbReference>
<dbReference type="RefSeq" id="WP_165227981.1">
    <property type="nucleotide sequence ID" value="NZ_CP049257.1"/>
</dbReference>
<proteinExistence type="predicted"/>
<evidence type="ECO:0000313" key="2">
    <source>
        <dbReference type="Proteomes" id="UP000502996"/>
    </source>
</evidence>
<accession>A0A6G6W8J6</accession>
<evidence type="ECO:0000313" key="1">
    <source>
        <dbReference type="EMBL" id="QIG41542.1"/>
    </source>
</evidence>